<evidence type="ECO:0000313" key="1">
    <source>
        <dbReference type="EMBL" id="GJT07592.1"/>
    </source>
</evidence>
<dbReference type="EMBL" id="BQNB010012763">
    <property type="protein sequence ID" value="GJT07592.1"/>
    <property type="molecule type" value="Genomic_DNA"/>
</dbReference>
<accession>A0ABQ5B0E2</accession>
<reference evidence="1" key="1">
    <citation type="journal article" date="2022" name="Int. J. Mol. Sci.">
        <title>Draft Genome of Tanacetum Coccineum: Genomic Comparison of Closely Related Tanacetum-Family Plants.</title>
        <authorList>
            <person name="Yamashiro T."/>
            <person name="Shiraishi A."/>
            <person name="Nakayama K."/>
            <person name="Satake H."/>
        </authorList>
    </citation>
    <scope>NUCLEOTIDE SEQUENCE</scope>
</reference>
<organism evidence="1 2">
    <name type="scientific">Tanacetum coccineum</name>
    <dbReference type="NCBI Taxonomy" id="301880"/>
    <lineage>
        <taxon>Eukaryota</taxon>
        <taxon>Viridiplantae</taxon>
        <taxon>Streptophyta</taxon>
        <taxon>Embryophyta</taxon>
        <taxon>Tracheophyta</taxon>
        <taxon>Spermatophyta</taxon>
        <taxon>Magnoliopsida</taxon>
        <taxon>eudicotyledons</taxon>
        <taxon>Gunneridae</taxon>
        <taxon>Pentapetalae</taxon>
        <taxon>asterids</taxon>
        <taxon>campanulids</taxon>
        <taxon>Asterales</taxon>
        <taxon>Asteraceae</taxon>
        <taxon>Asteroideae</taxon>
        <taxon>Anthemideae</taxon>
        <taxon>Anthemidinae</taxon>
        <taxon>Tanacetum</taxon>
    </lineage>
</organism>
<reference evidence="1" key="2">
    <citation type="submission" date="2022-01" db="EMBL/GenBank/DDBJ databases">
        <authorList>
            <person name="Yamashiro T."/>
            <person name="Shiraishi A."/>
            <person name="Satake H."/>
            <person name="Nakayama K."/>
        </authorList>
    </citation>
    <scope>NUCLEOTIDE SEQUENCE</scope>
</reference>
<evidence type="ECO:0000313" key="2">
    <source>
        <dbReference type="Proteomes" id="UP001151760"/>
    </source>
</evidence>
<protein>
    <submittedName>
        <fullName evidence="1">Uncharacterized protein</fullName>
    </submittedName>
</protein>
<keyword evidence="2" id="KW-1185">Reference proteome</keyword>
<proteinExistence type="predicted"/>
<gene>
    <name evidence="1" type="ORF">Tco_0842054</name>
</gene>
<name>A0ABQ5B0E2_9ASTR</name>
<sequence length="64" mass="7244">SRKIGMIWSFGFSGVCKRTKILFVCKYGLAIEWNSEDLTELLKGESDEFVLNHEGDENDAESSL</sequence>
<comment type="caution">
    <text evidence="1">The sequence shown here is derived from an EMBL/GenBank/DDBJ whole genome shotgun (WGS) entry which is preliminary data.</text>
</comment>
<dbReference type="Proteomes" id="UP001151760">
    <property type="component" value="Unassembled WGS sequence"/>
</dbReference>
<feature type="non-terminal residue" evidence="1">
    <location>
        <position position="1"/>
    </location>
</feature>